<keyword evidence="4 7" id="KW-0808">Transferase</keyword>
<feature type="domain" description="Tetrapyrrole methylase" evidence="6">
    <location>
        <begin position="10"/>
        <end position="177"/>
    </location>
</feature>
<keyword evidence="3 7" id="KW-0489">Methyltransferase</keyword>
<dbReference type="STRING" id="525909.Afer_0808"/>
<reference evidence="7 8" key="1">
    <citation type="journal article" date="2009" name="Stand. Genomic Sci.">
        <title>Complete genome sequence of Acidimicrobium ferrooxidans type strain (ICP).</title>
        <authorList>
            <person name="Clum A."/>
            <person name="Nolan M."/>
            <person name="Lang E."/>
            <person name="Glavina Del Rio T."/>
            <person name="Tice H."/>
            <person name="Copeland A."/>
            <person name="Cheng J.F."/>
            <person name="Lucas S."/>
            <person name="Chen F."/>
            <person name="Bruce D."/>
            <person name="Goodwin L."/>
            <person name="Pitluck S."/>
            <person name="Ivanova N."/>
            <person name="Mavrommatis K."/>
            <person name="Mikhailova N."/>
            <person name="Pati A."/>
            <person name="Chen A."/>
            <person name="Palaniappan K."/>
            <person name="Goker M."/>
            <person name="Spring S."/>
            <person name="Land M."/>
            <person name="Hauser L."/>
            <person name="Chang Y.J."/>
            <person name="Jeffries C.C."/>
            <person name="Chain P."/>
            <person name="Bristow J."/>
            <person name="Eisen J.A."/>
            <person name="Markowitz V."/>
            <person name="Hugenholtz P."/>
            <person name="Kyrpides N.C."/>
            <person name="Klenk H.P."/>
            <person name="Lapidus A."/>
        </authorList>
    </citation>
    <scope>NUCLEOTIDE SEQUENCE [LARGE SCALE GENOMIC DNA]</scope>
    <source>
        <strain evidence="8">DSM 10331 / JCM 15462 / NBRC 103882 / ICP</strain>
    </source>
</reference>
<dbReference type="InterPro" id="IPR000878">
    <property type="entry name" value="4pyrrol_Mease"/>
</dbReference>
<dbReference type="InterPro" id="IPR012818">
    <property type="entry name" value="CbiE"/>
</dbReference>
<dbReference type="HOGENOM" id="CLU_031955_1_0_11"/>
<dbReference type="SUPFAM" id="SSF53335">
    <property type="entry name" value="S-adenosyl-L-methionine-dependent methyltransferases"/>
    <property type="match status" value="1"/>
</dbReference>
<gene>
    <name evidence="7" type="ordered locus">Afer_0808</name>
</gene>
<dbReference type="eggNOG" id="COG2241">
    <property type="taxonomic scope" value="Bacteria"/>
</dbReference>
<dbReference type="UniPathway" id="UPA00148"/>
<keyword evidence="5" id="KW-0949">S-adenosyl-L-methionine</keyword>
<comment type="pathway">
    <text evidence="1">Cofactor biosynthesis; adenosylcobalamin biosynthesis.</text>
</comment>
<dbReference type="Gene3D" id="3.40.1010.10">
    <property type="entry name" value="Cobalt-precorrin-4 Transmethylase, Domain 1"/>
    <property type="match status" value="1"/>
</dbReference>
<evidence type="ECO:0000256" key="5">
    <source>
        <dbReference type="ARBA" id="ARBA00022691"/>
    </source>
</evidence>
<dbReference type="PANTHER" id="PTHR43182:SF1">
    <property type="entry name" value="COBALT-PRECORRIN-7 C(5)-METHYLTRANSFERASE"/>
    <property type="match status" value="1"/>
</dbReference>
<keyword evidence="8" id="KW-1185">Reference proteome</keyword>
<dbReference type="RefSeq" id="WP_015798244.1">
    <property type="nucleotide sequence ID" value="NC_013124.1"/>
</dbReference>
<dbReference type="InterPro" id="IPR050714">
    <property type="entry name" value="Cobalamin_biosynth_MTase"/>
</dbReference>
<evidence type="ECO:0000256" key="3">
    <source>
        <dbReference type="ARBA" id="ARBA00022603"/>
    </source>
</evidence>
<dbReference type="Pfam" id="PF00590">
    <property type="entry name" value="TP_methylase"/>
    <property type="match status" value="1"/>
</dbReference>
<dbReference type="EMBL" id="CP001631">
    <property type="protein sequence ID" value="ACU53755.1"/>
    <property type="molecule type" value="Genomic_DNA"/>
</dbReference>
<dbReference type="GO" id="GO:0009236">
    <property type="term" value="P:cobalamin biosynthetic process"/>
    <property type="evidence" value="ECO:0007669"/>
    <property type="project" value="UniProtKB-UniPathway"/>
</dbReference>
<evidence type="ECO:0000256" key="1">
    <source>
        <dbReference type="ARBA" id="ARBA00004953"/>
    </source>
</evidence>
<accession>C7LYE7</accession>
<dbReference type="InterPro" id="IPR014777">
    <property type="entry name" value="4pyrrole_Mease_sub1"/>
</dbReference>
<dbReference type="GO" id="GO:0008276">
    <property type="term" value="F:protein methyltransferase activity"/>
    <property type="evidence" value="ECO:0007669"/>
    <property type="project" value="InterPro"/>
</dbReference>
<organism evidence="7 8">
    <name type="scientific">Acidimicrobium ferrooxidans (strain DSM 10331 / JCM 15462 / NBRC 103882 / ICP)</name>
    <dbReference type="NCBI Taxonomy" id="525909"/>
    <lineage>
        <taxon>Bacteria</taxon>
        <taxon>Bacillati</taxon>
        <taxon>Actinomycetota</taxon>
        <taxon>Acidimicrobiia</taxon>
        <taxon>Acidimicrobiales</taxon>
        <taxon>Acidimicrobiaceae</taxon>
        <taxon>Acidimicrobium</taxon>
    </lineage>
</organism>
<evidence type="ECO:0000259" key="6">
    <source>
        <dbReference type="Pfam" id="PF00590"/>
    </source>
</evidence>
<dbReference type="Proteomes" id="UP000000771">
    <property type="component" value="Chromosome"/>
</dbReference>
<dbReference type="InterPro" id="IPR035996">
    <property type="entry name" value="4pyrrol_Methylase_sf"/>
</dbReference>
<dbReference type="Pfam" id="PF01135">
    <property type="entry name" value="PCMT"/>
    <property type="match status" value="1"/>
</dbReference>
<dbReference type="PANTHER" id="PTHR43182">
    <property type="entry name" value="COBALT-PRECORRIN-6B C(15)-METHYLTRANSFERASE (DECARBOXYLATING)"/>
    <property type="match status" value="1"/>
</dbReference>
<dbReference type="KEGG" id="afo:Afer_0808"/>
<dbReference type="InterPro" id="IPR029063">
    <property type="entry name" value="SAM-dependent_MTases_sf"/>
</dbReference>
<evidence type="ECO:0000256" key="2">
    <source>
        <dbReference type="ARBA" id="ARBA00022573"/>
    </source>
</evidence>
<dbReference type="eggNOG" id="COG2242">
    <property type="taxonomic scope" value="Bacteria"/>
</dbReference>
<sequence>MSVVVGWVGDDPSNLTGRQLGALERARLVVAPRRLHEVLGSLAPQATVIAYPTPITELVDLVHENPDVVVVASGDPGFFGISRVLADAGLDLEILPGPTTAAVAAARLGRSWEGASVVSFVGRDHDVALQVLDEVLAGDGPVIALLCPGQALVDLANAVAASGRRSWLAVALGTAEEVLDEAWQARSEAPRVPSLLWIDGALSRREVVHRMRGLDVFADRPRDSDGVFTSLEVRLVAVARLAPDRLPPGARVLEVGAGTGYVGLTLWRLRPDITIVQLEPRAERAARAREHARALGARVEVLEARVEEHAPEGDYDAAFVGGGGPRALRATLDRVRGGGRVVATFVDPGRAAVARELLGNLELIEVADASPVAPEGVRFVPRSPIFLAWR</sequence>
<dbReference type="GO" id="GO:0032259">
    <property type="term" value="P:methylation"/>
    <property type="evidence" value="ECO:0007669"/>
    <property type="project" value="UniProtKB-KW"/>
</dbReference>
<protein>
    <submittedName>
        <fullName evidence="7">Precorrin-6y C5,15-methyltransferase (Decarboxylating), CbiE subunit</fullName>
    </submittedName>
</protein>
<proteinExistence type="predicted"/>
<name>C7LYE7_ACIFD</name>
<keyword evidence="2" id="KW-0169">Cobalamin biosynthesis</keyword>
<evidence type="ECO:0000256" key="4">
    <source>
        <dbReference type="ARBA" id="ARBA00022679"/>
    </source>
</evidence>
<dbReference type="SUPFAM" id="SSF53790">
    <property type="entry name" value="Tetrapyrrole methylase"/>
    <property type="match status" value="1"/>
</dbReference>
<dbReference type="AlphaFoldDB" id="C7LYE7"/>
<evidence type="ECO:0000313" key="7">
    <source>
        <dbReference type="EMBL" id="ACU53755.1"/>
    </source>
</evidence>
<dbReference type="CDD" id="cd11644">
    <property type="entry name" value="Precorrin-6Y-MT"/>
    <property type="match status" value="1"/>
</dbReference>
<dbReference type="Gene3D" id="3.40.50.150">
    <property type="entry name" value="Vaccinia Virus protein VP39"/>
    <property type="match status" value="1"/>
</dbReference>
<evidence type="ECO:0000313" key="8">
    <source>
        <dbReference type="Proteomes" id="UP000000771"/>
    </source>
</evidence>
<dbReference type="OrthoDB" id="9787825at2"/>